<evidence type="ECO:0000256" key="1">
    <source>
        <dbReference type="SAM" id="Phobius"/>
    </source>
</evidence>
<dbReference type="EMBL" id="CP033361">
    <property type="protein sequence ID" value="QKC74445.1"/>
    <property type="molecule type" value="Genomic_DNA"/>
</dbReference>
<keyword evidence="1" id="KW-0472">Membrane</keyword>
<keyword evidence="3" id="KW-1185">Reference proteome</keyword>
<proteinExistence type="predicted"/>
<feature type="transmembrane region" description="Helical" evidence="1">
    <location>
        <begin position="50"/>
        <end position="72"/>
    </location>
</feature>
<protein>
    <submittedName>
        <fullName evidence="2">Uncharacterized protein</fullName>
    </submittedName>
</protein>
<evidence type="ECO:0000313" key="2">
    <source>
        <dbReference type="EMBL" id="QKC74445.1"/>
    </source>
</evidence>
<dbReference type="Proteomes" id="UP000503339">
    <property type="component" value="Chromosome"/>
</dbReference>
<name>A0A6M7UB27_9HYPH</name>
<accession>A0A6M7UB27</accession>
<reference evidence="2 3" key="1">
    <citation type="submission" date="2018-10" db="EMBL/GenBank/DDBJ databases">
        <authorList>
            <person name="Perry B.J."/>
            <person name="Sullivan J.T."/>
            <person name="Murphy R.J.T."/>
            <person name="Ramsay J.P."/>
            <person name="Ronson C.W."/>
        </authorList>
    </citation>
    <scope>NUCLEOTIDE SEQUENCE [LARGE SCALE GENOMIC DNA]</scope>
    <source>
        <strain evidence="2 3">NZP2014</strain>
    </source>
</reference>
<gene>
    <name evidence="2" type="ORF">EB233_01945</name>
</gene>
<sequence>MFIGRELEFNAMTKYFYTDRTLPKRRLSATEMAEINGLYRVIGRDGQAVLMRWLVIIGLVVAGLCLASTLLLQIRRPPPT</sequence>
<organism evidence="2 3">
    <name type="scientific">Mesorhizobium erdmanii</name>
    <dbReference type="NCBI Taxonomy" id="1777866"/>
    <lineage>
        <taxon>Bacteria</taxon>
        <taxon>Pseudomonadati</taxon>
        <taxon>Pseudomonadota</taxon>
        <taxon>Alphaproteobacteria</taxon>
        <taxon>Hyphomicrobiales</taxon>
        <taxon>Phyllobacteriaceae</taxon>
        <taxon>Mesorhizobium</taxon>
    </lineage>
</organism>
<keyword evidence="1" id="KW-1133">Transmembrane helix</keyword>
<evidence type="ECO:0000313" key="3">
    <source>
        <dbReference type="Proteomes" id="UP000503339"/>
    </source>
</evidence>
<keyword evidence="1" id="KW-0812">Transmembrane</keyword>
<dbReference type="AlphaFoldDB" id="A0A6M7UB27"/>
<dbReference type="KEGG" id="merd:EB233_01945"/>